<dbReference type="GeneID" id="30973185"/>
<feature type="region of interest" description="Disordered" evidence="5">
    <location>
        <begin position="326"/>
        <end position="355"/>
    </location>
</feature>
<sequence length="840" mass="92824">MPRPRRPGAPEPKRRSRKGCCGEEKPSCLNCQRQNELCDYRIRLNWGGRTRRKSSVDSPISHSSSPSGTYGSFSLSPANTYQSDNLSSSHSHKATSPESENTAQFPATEELQWDVELSEEMAIGTPAAYPRGLHDIHESPIFGQTLYSSNRTNGKNSVDSMRAPSPRQDGTSPWPDLPQTSTATVFSASAPTSLETIISHPSPVETNSSIGSWATLSFSPVTALSRPISFLRHTSESHHATPTNNRMSDHGIEFSSYFSAANAKATYDNYAVQETSGLGSSDSPYAEESAMSSLDASEGAQPLEAQPSVRSESYLTKIMNRPIASDRDFNSVQMPGSSTRLHQYPNTSSQSMVATDASSAERKWQAYLTSVTDNYGLDRGRPDLDLNRNDDHSAIDINYALDLINAQRITPPGSTPRGGNLEGVGNDTFDCSKYMYYASPVPINIPRYLSPLPPSLVKTPINLMYFHHFLNHTAKMLVPHDCDDNPFISVLPTMAISDSNLLNLTLAYSASHRARYLEHPEPANRIAHWVSNVFPTLRLALEDPHEKVTDNHLAAAIMLLSLKIVSPSTFEVPIPWQSHLKLARDLFLARKEQLAYPGNLVGAFLTRWLSYLDIVGTLSCRHSEPPSLNYASVLSACSGVGEYDEFQIDCFTGFTPRTGQFLAQVGRLTHQCDNERFDESGIFNPDWKPSPAAVIAGEELLSDIELLETHAHANGTHFHLGNMDSLAIDRAFRYAGLLHLHRRVLDTSPLSGQVTHASDELLKAMVEIRHGASAEVGALFPLFTAGCETTDPHIRADIQERFKMMERTGMKQIQNARKLMQRCWDEDLPWVALAEGEFLG</sequence>
<evidence type="ECO:0008006" key="8">
    <source>
        <dbReference type="Google" id="ProtNLM"/>
    </source>
</evidence>
<dbReference type="STRING" id="690307.A0A1L9WY65"/>
<dbReference type="Proteomes" id="UP000184546">
    <property type="component" value="Unassembled WGS sequence"/>
</dbReference>
<feature type="compositionally biased region" description="Polar residues" evidence="5">
    <location>
        <begin position="330"/>
        <end position="355"/>
    </location>
</feature>
<keyword evidence="7" id="KW-1185">Reference proteome</keyword>
<dbReference type="GO" id="GO:0000976">
    <property type="term" value="F:transcription cis-regulatory region binding"/>
    <property type="evidence" value="ECO:0007669"/>
    <property type="project" value="TreeGrafter"/>
</dbReference>
<reference evidence="7" key="1">
    <citation type="journal article" date="2017" name="Genome Biol.">
        <title>Comparative genomics reveals high biological diversity and specific adaptations in the industrially and medically important fungal genus Aspergillus.</title>
        <authorList>
            <person name="de Vries R.P."/>
            <person name="Riley R."/>
            <person name="Wiebenga A."/>
            <person name="Aguilar-Osorio G."/>
            <person name="Amillis S."/>
            <person name="Uchima C.A."/>
            <person name="Anderluh G."/>
            <person name="Asadollahi M."/>
            <person name="Askin M."/>
            <person name="Barry K."/>
            <person name="Battaglia E."/>
            <person name="Bayram O."/>
            <person name="Benocci T."/>
            <person name="Braus-Stromeyer S.A."/>
            <person name="Caldana C."/>
            <person name="Canovas D."/>
            <person name="Cerqueira G.C."/>
            <person name="Chen F."/>
            <person name="Chen W."/>
            <person name="Choi C."/>
            <person name="Clum A."/>
            <person name="Dos Santos R.A."/>
            <person name="Damasio A.R."/>
            <person name="Diallinas G."/>
            <person name="Emri T."/>
            <person name="Fekete E."/>
            <person name="Flipphi M."/>
            <person name="Freyberg S."/>
            <person name="Gallo A."/>
            <person name="Gournas C."/>
            <person name="Habgood R."/>
            <person name="Hainaut M."/>
            <person name="Harispe M.L."/>
            <person name="Henrissat B."/>
            <person name="Hilden K.S."/>
            <person name="Hope R."/>
            <person name="Hossain A."/>
            <person name="Karabika E."/>
            <person name="Karaffa L."/>
            <person name="Karanyi Z."/>
            <person name="Krasevec N."/>
            <person name="Kuo A."/>
            <person name="Kusch H."/>
            <person name="LaButti K."/>
            <person name="Lagendijk E.L."/>
            <person name="Lapidus A."/>
            <person name="Levasseur A."/>
            <person name="Lindquist E."/>
            <person name="Lipzen A."/>
            <person name="Logrieco A.F."/>
            <person name="MacCabe A."/>
            <person name="Maekelae M.R."/>
            <person name="Malavazi I."/>
            <person name="Melin P."/>
            <person name="Meyer V."/>
            <person name="Mielnichuk N."/>
            <person name="Miskei M."/>
            <person name="Molnar A.P."/>
            <person name="Mule G."/>
            <person name="Ngan C.Y."/>
            <person name="Orejas M."/>
            <person name="Orosz E."/>
            <person name="Ouedraogo J.P."/>
            <person name="Overkamp K.M."/>
            <person name="Park H.-S."/>
            <person name="Perrone G."/>
            <person name="Piumi F."/>
            <person name="Punt P.J."/>
            <person name="Ram A.F."/>
            <person name="Ramon A."/>
            <person name="Rauscher S."/>
            <person name="Record E."/>
            <person name="Riano-Pachon D.M."/>
            <person name="Robert V."/>
            <person name="Roehrig J."/>
            <person name="Ruller R."/>
            <person name="Salamov A."/>
            <person name="Salih N.S."/>
            <person name="Samson R.A."/>
            <person name="Sandor E."/>
            <person name="Sanguinetti M."/>
            <person name="Schuetze T."/>
            <person name="Sepcic K."/>
            <person name="Shelest E."/>
            <person name="Sherlock G."/>
            <person name="Sophianopoulou V."/>
            <person name="Squina F.M."/>
            <person name="Sun H."/>
            <person name="Susca A."/>
            <person name="Todd R.B."/>
            <person name="Tsang A."/>
            <person name="Unkles S.E."/>
            <person name="van de Wiele N."/>
            <person name="van Rossen-Uffink D."/>
            <person name="Oliveira J.V."/>
            <person name="Vesth T.C."/>
            <person name="Visser J."/>
            <person name="Yu J.-H."/>
            <person name="Zhou M."/>
            <person name="Andersen M.R."/>
            <person name="Archer D.B."/>
            <person name="Baker S.E."/>
            <person name="Benoit I."/>
            <person name="Brakhage A.A."/>
            <person name="Braus G.H."/>
            <person name="Fischer R."/>
            <person name="Frisvad J.C."/>
            <person name="Goldman G.H."/>
            <person name="Houbraken J."/>
            <person name="Oakley B."/>
            <person name="Pocsi I."/>
            <person name="Scazzocchio C."/>
            <person name="Seiboth B."/>
            <person name="vanKuyk P.A."/>
            <person name="Wortman J."/>
            <person name="Dyer P.S."/>
            <person name="Grigoriev I.V."/>
        </authorList>
    </citation>
    <scope>NUCLEOTIDE SEQUENCE [LARGE SCALE GENOMIC DNA]</scope>
    <source>
        <strain evidence="7">ATCC 16872 / CBS 172.66 / WB 5094</strain>
    </source>
</reference>
<feature type="region of interest" description="Disordered" evidence="5">
    <location>
        <begin position="50"/>
        <end position="107"/>
    </location>
</feature>
<evidence type="ECO:0000313" key="7">
    <source>
        <dbReference type="Proteomes" id="UP000184546"/>
    </source>
</evidence>
<evidence type="ECO:0000256" key="1">
    <source>
        <dbReference type="ARBA" id="ARBA00004123"/>
    </source>
</evidence>
<protein>
    <recommendedName>
        <fullName evidence="8">Zn(2)-C6 fungal-type domain-containing protein</fullName>
    </recommendedName>
</protein>
<dbReference type="PANTHER" id="PTHR37534:SF43">
    <property type="entry name" value="FINGER DOMAIN PROTEIN, PUTATIVE (AFU_ORTHOLOGUE AFUA_1G01850)-RELATED"/>
    <property type="match status" value="1"/>
</dbReference>
<dbReference type="EMBL" id="KV878974">
    <property type="protein sequence ID" value="OJK01192.1"/>
    <property type="molecule type" value="Genomic_DNA"/>
</dbReference>
<dbReference type="CDD" id="cd00067">
    <property type="entry name" value="GAL4"/>
    <property type="match status" value="1"/>
</dbReference>
<dbReference type="PANTHER" id="PTHR37534">
    <property type="entry name" value="TRANSCRIPTIONAL ACTIVATOR PROTEIN UGA3"/>
    <property type="match status" value="1"/>
</dbReference>
<comment type="subcellular location">
    <subcellularLocation>
        <location evidence="1">Nucleus</location>
    </subcellularLocation>
</comment>
<dbReference type="AlphaFoldDB" id="A0A1L9WY65"/>
<keyword evidence="2" id="KW-0805">Transcription regulation</keyword>
<dbReference type="Pfam" id="PF11951">
    <property type="entry name" value="Fungal_trans_2"/>
    <property type="match status" value="1"/>
</dbReference>
<proteinExistence type="predicted"/>
<dbReference type="GO" id="GO:0008270">
    <property type="term" value="F:zinc ion binding"/>
    <property type="evidence" value="ECO:0007669"/>
    <property type="project" value="InterPro"/>
</dbReference>
<dbReference type="OrthoDB" id="5229455at2759"/>
<name>A0A1L9WY65_ASPA1</name>
<dbReference type="InterPro" id="IPR021858">
    <property type="entry name" value="Fun_TF"/>
</dbReference>
<evidence type="ECO:0000256" key="3">
    <source>
        <dbReference type="ARBA" id="ARBA00023163"/>
    </source>
</evidence>
<dbReference type="OMA" id="NWGGRTK"/>
<evidence type="ECO:0000256" key="4">
    <source>
        <dbReference type="ARBA" id="ARBA00023242"/>
    </source>
</evidence>
<dbReference type="RefSeq" id="XP_020057531.1">
    <property type="nucleotide sequence ID" value="XM_020199371.1"/>
</dbReference>
<gene>
    <name evidence="6" type="ORF">ASPACDRAFT_25871</name>
</gene>
<feature type="compositionally biased region" description="Polar residues" evidence="5">
    <location>
        <begin position="77"/>
        <end position="105"/>
    </location>
</feature>
<feature type="compositionally biased region" description="Low complexity" evidence="5">
    <location>
        <begin position="56"/>
        <end position="76"/>
    </location>
</feature>
<feature type="compositionally biased region" description="Polar residues" evidence="5">
    <location>
        <begin position="145"/>
        <end position="159"/>
    </location>
</feature>
<dbReference type="GO" id="GO:0000981">
    <property type="term" value="F:DNA-binding transcription factor activity, RNA polymerase II-specific"/>
    <property type="evidence" value="ECO:0007669"/>
    <property type="project" value="InterPro"/>
</dbReference>
<evidence type="ECO:0000256" key="2">
    <source>
        <dbReference type="ARBA" id="ARBA00023015"/>
    </source>
</evidence>
<evidence type="ECO:0000313" key="6">
    <source>
        <dbReference type="EMBL" id="OJK01192.1"/>
    </source>
</evidence>
<dbReference type="GO" id="GO:0045944">
    <property type="term" value="P:positive regulation of transcription by RNA polymerase II"/>
    <property type="evidence" value="ECO:0007669"/>
    <property type="project" value="TreeGrafter"/>
</dbReference>
<feature type="region of interest" description="Disordered" evidence="5">
    <location>
        <begin position="275"/>
        <end position="312"/>
    </location>
</feature>
<organism evidence="6 7">
    <name type="scientific">Aspergillus aculeatus (strain ATCC 16872 / CBS 172.66 / WB 5094)</name>
    <dbReference type="NCBI Taxonomy" id="690307"/>
    <lineage>
        <taxon>Eukaryota</taxon>
        <taxon>Fungi</taxon>
        <taxon>Dikarya</taxon>
        <taxon>Ascomycota</taxon>
        <taxon>Pezizomycotina</taxon>
        <taxon>Eurotiomycetes</taxon>
        <taxon>Eurotiomycetidae</taxon>
        <taxon>Eurotiales</taxon>
        <taxon>Aspergillaceae</taxon>
        <taxon>Aspergillus</taxon>
        <taxon>Aspergillus subgen. Circumdati</taxon>
    </lineage>
</organism>
<accession>A0A1L9WY65</accession>
<keyword evidence="4" id="KW-0539">Nucleus</keyword>
<feature type="region of interest" description="Disordered" evidence="5">
    <location>
        <begin position="145"/>
        <end position="181"/>
    </location>
</feature>
<feature type="region of interest" description="Disordered" evidence="5">
    <location>
        <begin position="1"/>
        <end position="27"/>
    </location>
</feature>
<evidence type="ECO:0000256" key="5">
    <source>
        <dbReference type="SAM" id="MobiDB-lite"/>
    </source>
</evidence>
<dbReference type="VEuPathDB" id="FungiDB:ASPACDRAFT_25871"/>
<keyword evidence="3" id="KW-0804">Transcription</keyword>
<dbReference type="InterPro" id="IPR001138">
    <property type="entry name" value="Zn2Cys6_DnaBD"/>
</dbReference>
<dbReference type="GO" id="GO:0005634">
    <property type="term" value="C:nucleus"/>
    <property type="evidence" value="ECO:0007669"/>
    <property type="project" value="UniProtKB-SubCell"/>
</dbReference>